<sequence length="639" mass="70836">MVNKEDKEAAKKVFRTVKGLVKNFFSNDVRSNQATSPSSSKAQEALAEVANSTEDTGEKQENKPSESVAQKKLPSYSELIQNYRDRQENYAQHSDQAQVVISHYRQLMLEKPQLMAPDPTISLETVTNEVIEETPVDIEVATEESLDEEVLVNEHLSKRESDSLNYKVPDLSCFINSEDYVHTPEEWKQGTMETIQDTLDSFRIDAVVQQLTCGPRIARIDVRPAPGVKVSDIARLNNNFAMELHSPSIRILAPVPGQPYVGLEIPSPNPNPVAIRDLFTTSTWTQSNAALPLVLGRNTSGEAIILDLARAPHLLIAGSTGSGKSVCINTILASLLSKFSPAELELILVDPKVVELSVYGTVPHLLMPVVNDPKKVPAILQWVIDEMKRRYAVLASVGSRNIAAFNSRKIKEDEDPNTPQRYPYMVIVIDELADIMMNAGNETETYLAQIAQLSRAVGIHTIIATQRPSVDVLTGIIKANYPTRIAFKVSSQIDSRVILDTKGAESLLGQGDMLFRAPGGATSERLQGALVRDEEIEDLVKECSSVIQADFDNELAQLLMRQAPKEKEGTLEPLEIDEDDSLLQQAIEIIRHDRKSSISYIQRRLRIGYNRAASIVEELESRGILGPQKPGGKREIFLD</sequence>
<dbReference type="Pfam" id="PF17854">
    <property type="entry name" value="FtsK_alpha"/>
    <property type="match status" value="1"/>
</dbReference>
<feature type="binding site" evidence="5">
    <location>
        <begin position="318"/>
        <end position="325"/>
    </location>
    <ligand>
        <name>ATP</name>
        <dbReference type="ChEBI" id="CHEBI:30616"/>
    </ligand>
</feature>
<feature type="domain" description="FtsK" evidence="7">
    <location>
        <begin position="301"/>
        <end position="496"/>
    </location>
</feature>
<comment type="caution">
    <text evidence="8">The sequence shown here is derived from an EMBL/GenBank/DDBJ whole genome shotgun (WGS) entry which is preliminary data.</text>
</comment>
<keyword evidence="4" id="KW-0238">DNA-binding</keyword>
<accession>A6DIV8</accession>
<comment type="similarity">
    <text evidence="1">Belongs to the FtsK/SpoIIIE/SftA family.</text>
</comment>
<evidence type="ECO:0000256" key="3">
    <source>
        <dbReference type="ARBA" id="ARBA00022840"/>
    </source>
</evidence>
<evidence type="ECO:0000256" key="2">
    <source>
        <dbReference type="ARBA" id="ARBA00022741"/>
    </source>
</evidence>
<dbReference type="OrthoDB" id="9807790at2"/>
<dbReference type="AlphaFoldDB" id="A6DIV8"/>
<feature type="region of interest" description="Disordered" evidence="6">
    <location>
        <begin position="26"/>
        <end position="73"/>
    </location>
</feature>
<evidence type="ECO:0000256" key="5">
    <source>
        <dbReference type="PROSITE-ProRule" id="PRU00289"/>
    </source>
</evidence>
<dbReference type="InterPro" id="IPR018541">
    <property type="entry name" value="Ftsk_gamma"/>
</dbReference>
<keyword evidence="9" id="KW-1185">Reference proteome</keyword>
<dbReference type="SUPFAM" id="SSF46785">
    <property type="entry name" value="Winged helix' DNA-binding domain"/>
    <property type="match status" value="1"/>
</dbReference>
<dbReference type="InterPro" id="IPR002543">
    <property type="entry name" value="FtsK_dom"/>
</dbReference>
<dbReference type="STRING" id="313628.LNTAR_10776"/>
<keyword evidence="2 5" id="KW-0547">Nucleotide-binding</keyword>
<proteinExistence type="inferred from homology"/>
<name>A6DIV8_9BACT</name>
<dbReference type="InterPro" id="IPR041027">
    <property type="entry name" value="FtsK_alpha"/>
</dbReference>
<dbReference type="Gene3D" id="1.10.10.10">
    <property type="entry name" value="Winged helix-like DNA-binding domain superfamily/Winged helix DNA-binding domain"/>
    <property type="match status" value="1"/>
</dbReference>
<dbReference type="InterPro" id="IPR050206">
    <property type="entry name" value="FtsK/SpoIIIE/SftA"/>
</dbReference>
<dbReference type="RefSeq" id="WP_007277834.1">
    <property type="nucleotide sequence ID" value="NZ_ABCK01000005.1"/>
</dbReference>
<protein>
    <submittedName>
        <fullName evidence="8">Stage III sporulation protein E</fullName>
    </submittedName>
</protein>
<dbReference type="eggNOG" id="COG1674">
    <property type="taxonomic scope" value="Bacteria"/>
</dbReference>
<dbReference type="CDD" id="cd01127">
    <property type="entry name" value="TrwB_TraG_TraD_VirD4"/>
    <property type="match status" value="1"/>
</dbReference>
<dbReference type="InterPro" id="IPR036388">
    <property type="entry name" value="WH-like_DNA-bd_sf"/>
</dbReference>
<evidence type="ECO:0000256" key="6">
    <source>
        <dbReference type="SAM" id="MobiDB-lite"/>
    </source>
</evidence>
<dbReference type="GO" id="GO:0003677">
    <property type="term" value="F:DNA binding"/>
    <property type="evidence" value="ECO:0007669"/>
    <property type="project" value="UniProtKB-KW"/>
</dbReference>
<dbReference type="SMART" id="SM00843">
    <property type="entry name" value="Ftsk_gamma"/>
    <property type="match status" value="1"/>
</dbReference>
<feature type="compositionally biased region" description="Polar residues" evidence="6">
    <location>
        <begin position="26"/>
        <end position="42"/>
    </location>
</feature>
<dbReference type="InterPro" id="IPR027417">
    <property type="entry name" value="P-loop_NTPase"/>
</dbReference>
<dbReference type="PANTHER" id="PTHR22683:SF41">
    <property type="entry name" value="DNA TRANSLOCASE FTSK"/>
    <property type="match status" value="1"/>
</dbReference>
<evidence type="ECO:0000313" key="9">
    <source>
        <dbReference type="Proteomes" id="UP000004947"/>
    </source>
</evidence>
<gene>
    <name evidence="8" type="ORF">LNTAR_10776</name>
</gene>
<dbReference type="Pfam" id="PF09397">
    <property type="entry name" value="FtsK_gamma"/>
    <property type="match status" value="1"/>
</dbReference>
<dbReference type="Pfam" id="PF01580">
    <property type="entry name" value="FtsK_SpoIIIE"/>
    <property type="match status" value="1"/>
</dbReference>
<dbReference type="Gene3D" id="3.40.50.300">
    <property type="entry name" value="P-loop containing nucleotide triphosphate hydrolases"/>
    <property type="match status" value="1"/>
</dbReference>
<evidence type="ECO:0000256" key="1">
    <source>
        <dbReference type="ARBA" id="ARBA00006474"/>
    </source>
</evidence>
<dbReference type="Gene3D" id="3.30.980.40">
    <property type="match status" value="1"/>
</dbReference>
<evidence type="ECO:0000313" key="8">
    <source>
        <dbReference type="EMBL" id="EDM28394.1"/>
    </source>
</evidence>
<dbReference type="SUPFAM" id="SSF52540">
    <property type="entry name" value="P-loop containing nucleoside triphosphate hydrolases"/>
    <property type="match status" value="1"/>
</dbReference>
<dbReference type="EMBL" id="ABCK01000005">
    <property type="protein sequence ID" value="EDM28394.1"/>
    <property type="molecule type" value="Genomic_DNA"/>
</dbReference>
<dbReference type="Proteomes" id="UP000004947">
    <property type="component" value="Unassembled WGS sequence"/>
</dbReference>
<keyword evidence="3 5" id="KW-0067">ATP-binding</keyword>
<evidence type="ECO:0000256" key="4">
    <source>
        <dbReference type="ARBA" id="ARBA00023125"/>
    </source>
</evidence>
<dbReference type="InterPro" id="IPR036390">
    <property type="entry name" value="WH_DNA-bd_sf"/>
</dbReference>
<dbReference type="PROSITE" id="PS50901">
    <property type="entry name" value="FTSK"/>
    <property type="match status" value="1"/>
</dbReference>
<organism evidence="8 9">
    <name type="scientific">Lentisphaera araneosa HTCC2155</name>
    <dbReference type="NCBI Taxonomy" id="313628"/>
    <lineage>
        <taxon>Bacteria</taxon>
        <taxon>Pseudomonadati</taxon>
        <taxon>Lentisphaerota</taxon>
        <taxon>Lentisphaeria</taxon>
        <taxon>Lentisphaerales</taxon>
        <taxon>Lentisphaeraceae</taxon>
        <taxon>Lentisphaera</taxon>
    </lineage>
</organism>
<reference evidence="8 9" key="1">
    <citation type="journal article" date="2010" name="J. Bacteriol.">
        <title>Genome sequence of Lentisphaera araneosa HTCC2155T, the type species of the order Lentisphaerales in the phylum Lentisphaerae.</title>
        <authorList>
            <person name="Thrash J.C."/>
            <person name="Cho J.C."/>
            <person name="Vergin K.L."/>
            <person name="Morris R.M."/>
            <person name="Giovannoni S.J."/>
        </authorList>
    </citation>
    <scope>NUCLEOTIDE SEQUENCE [LARGE SCALE GENOMIC DNA]</scope>
    <source>
        <strain evidence="8 9">HTCC2155</strain>
    </source>
</reference>
<dbReference type="GO" id="GO:0005524">
    <property type="term" value="F:ATP binding"/>
    <property type="evidence" value="ECO:0007669"/>
    <property type="project" value="UniProtKB-UniRule"/>
</dbReference>
<evidence type="ECO:0000259" key="7">
    <source>
        <dbReference type="PROSITE" id="PS50901"/>
    </source>
</evidence>
<dbReference type="PANTHER" id="PTHR22683">
    <property type="entry name" value="SPORULATION PROTEIN RELATED"/>
    <property type="match status" value="1"/>
</dbReference>